<sequence>MTSAVASFAVADLLALHGLKRGASSTKRTQADKLVERVSEEDTSVLAASALQKLKACAAEHGVCVDDGWTAKVKVRLTTRRHGIIGRTTTNTYYSPSGKAFRSHAAVVSFLRDSAGSSSLPSASNDSKLSEVTDADPPAKRAKH</sequence>
<evidence type="ECO:0000256" key="2">
    <source>
        <dbReference type="ARBA" id="ARBA00023015"/>
    </source>
</evidence>
<feature type="domain" description="MBD" evidence="5">
    <location>
        <begin position="65"/>
        <end position="115"/>
    </location>
</feature>
<dbReference type="EMBL" id="BNCO01000096">
    <property type="protein sequence ID" value="GIL67310.1"/>
    <property type="molecule type" value="Genomic_DNA"/>
</dbReference>
<dbReference type="InterPro" id="IPR001739">
    <property type="entry name" value="Methyl_CpG_DNA-bd"/>
</dbReference>
<comment type="caution">
    <text evidence="6">The sequence shown here is derived from an EMBL/GenBank/DDBJ whole genome shotgun (WGS) entry which is preliminary data.</text>
</comment>
<feature type="compositionally biased region" description="Low complexity" evidence="4">
    <location>
        <begin position="115"/>
        <end position="127"/>
    </location>
</feature>
<protein>
    <recommendedName>
        <fullName evidence="5">MBD domain-containing protein</fullName>
    </recommendedName>
</protein>
<dbReference type="GO" id="GO:0003677">
    <property type="term" value="F:DNA binding"/>
    <property type="evidence" value="ECO:0007669"/>
    <property type="project" value="InterPro"/>
</dbReference>
<dbReference type="Proteomes" id="UP000747399">
    <property type="component" value="Unassembled WGS sequence"/>
</dbReference>
<evidence type="ECO:0000256" key="1">
    <source>
        <dbReference type="ARBA" id="ARBA00004123"/>
    </source>
</evidence>
<dbReference type="Gene3D" id="3.30.890.10">
    <property type="entry name" value="Methyl-cpg-binding Protein 2, Chain A"/>
    <property type="match status" value="1"/>
</dbReference>
<evidence type="ECO:0000256" key="4">
    <source>
        <dbReference type="SAM" id="MobiDB-lite"/>
    </source>
</evidence>
<dbReference type="SUPFAM" id="SSF54171">
    <property type="entry name" value="DNA-binding domain"/>
    <property type="match status" value="1"/>
</dbReference>
<keyword evidence="7" id="KW-1185">Reference proteome</keyword>
<dbReference type="Pfam" id="PF01429">
    <property type="entry name" value="MBD"/>
    <property type="match status" value="1"/>
</dbReference>
<keyword evidence="2" id="KW-0805">Transcription regulation</keyword>
<name>A0A8J4BSQ7_9CHLO</name>
<comment type="subcellular location">
    <subcellularLocation>
        <location evidence="1">Nucleus</location>
    </subcellularLocation>
</comment>
<dbReference type="InterPro" id="IPR016177">
    <property type="entry name" value="DNA-bd_dom_sf"/>
</dbReference>
<dbReference type="GO" id="GO:0005634">
    <property type="term" value="C:nucleus"/>
    <property type="evidence" value="ECO:0007669"/>
    <property type="project" value="UniProtKB-SubCell"/>
</dbReference>
<evidence type="ECO:0000313" key="6">
    <source>
        <dbReference type="EMBL" id="GIL67310.1"/>
    </source>
</evidence>
<proteinExistence type="predicted"/>
<organism evidence="6 7">
    <name type="scientific">Volvox africanus</name>
    <dbReference type="NCBI Taxonomy" id="51714"/>
    <lineage>
        <taxon>Eukaryota</taxon>
        <taxon>Viridiplantae</taxon>
        <taxon>Chlorophyta</taxon>
        <taxon>core chlorophytes</taxon>
        <taxon>Chlorophyceae</taxon>
        <taxon>CS clade</taxon>
        <taxon>Chlamydomonadales</taxon>
        <taxon>Volvocaceae</taxon>
        <taxon>Volvox</taxon>
    </lineage>
</organism>
<reference evidence="6" key="1">
    <citation type="journal article" date="2021" name="Proc. Natl. Acad. Sci. U.S.A.">
        <title>Three genomes in the algal genus Volvox reveal the fate of a haploid sex-determining region after a transition to homothallism.</title>
        <authorList>
            <person name="Yamamoto K."/>
            <person name="Hamaji T."/>
            <person name="Kawai-Toyooka H."/>
            <person name="Matsuzaki R."/>
            <person name="Takahashi F."/>
            <person name="Nishimura Y."/>
            <person name="Kawachi M."/>
            <person name="Noguchi H."/>
            <person name="Minakuchi Y."/>
            <person name="Umen J.G."/>
            <person name="Toyoda A."/>
            <person name="Nozaki H."/>
        </authorList>
    </citation>
    <scope>NUCLEOTIDE SEQUENCE</scope>
    <source>
        <strain evidence="6">NIES-3780</strain>
    </source>
</reference>
<accession>A0A8J4BSQ7</accession>
<evidence type="ECO:0000256" key="3">
    <source>
        <dbReference type="ARBA" id="ARBA00023163"/>
    </source>
</evidence>
<gene>
    <name evidence="6" type="ORF">Vafri_20731</name>
</gene>
<feature type="region of interest" description="Disordered" evidence="4">
    <location>
        <begin position="115"/>
        <end position="144"/>
    </location>
</feature>
<evidence type="ECO:0000259" key="5">
    <source>
        <dbReference type="Pfam" id="PF01429"/>
    </source>
</evidence>
<dbReference type="AlphaFoldDB" id="A0A8J4BSQ7"/>
<evidence type="ECO:0000313" key="7">
    <source>
        <dbReference type="Proteomes" id="UP000747399"/>
    </source>
</evidence>
<keyword evidence="3" id="KW-0804">Transcription</keyword>